<dbReference type="SUPFAM" id="SSF50475">
    <property type="entry name" value="FMN-binding split barrel"/>
    <property type="match status" value="1"/>
</dbReference>
<dbReference type="OrthoDB" id="9794935at2"/>
<proteinExistence type="predicted"/>
<name>A0A379C6E6_9FIRM</name>
<dbReference type="AlphaFoldDB" id="A0A379C6E6"/>
<dbReference type="Pfam" id="PF12900">
    <property type="entry name" value="Pyridox_ox_2"/>
    <property type="match status" value="1"/>
</dbReference>
<dbReference type="STRING" id="1122949.GCA_000378725_01327"/>
<dbReference type="EMBL" id="UGSZ01000001">
    <property type="protein sequence ID" value="SUB57823.1"/>
    <property type="molecule type" value="Genomic_DNA"/>
</dbReference>
<dbReference type="RefSeq" id="WP_009345797.1">
    <property type="nucleotide sequence ID" value="NZ_CAMUOS010000006.1"/>
</dbReference>
<dbReference type="Proteomes" id="UP000255517">
    <property type="component" value="Unassembled WGS sequence"/>
</dbReference>
<dbReference type="PANTHER" id="PTHR34071:SF2">
    <property type="entry name" value="FLAVIN-NUCLEOTIDE-BINDING PROTEIN"/>
    <property type="match status" value="1"/>
</dbReference>
<sequence>MFRKIRRVKNEISLEDTKLLLKNNKRATLSVNGLNGYPHSFPINYFYNAEENKLYFHGAKMGYKIDCINKDNRATFVTFGNEVLTEDGWSYKVSSAIAYGKIELIEDREETLKFVKELAMKYYTSEKEVDEVIKRSGSAVLVYRLNIEHLTGKIVHEK</sequence>
<accession>A0A379C6E6</accession>
<evidence type="ECO:0000313" key="1">
    <source>
        <dbReference type="EMBL" id="SUB57823.1"/>
    </source>
</evidence>
<dbReference type="PANTHER" id="PTHR34071">
    <property type="entry name" value="5-NITROIMIDAZOLE ANTIBIOTICS RESISTANCE PROTEIN, NIMA-FAMILY-RELATED PROTEIN-RELATED"/>
    <property type="match status" value="1"/>
</dbReference>
<gene>
    <name evidence="1" type="ORF">NCTC13149_01682</name>
</gene>
<dbReference type="InterPro" id="IPR012349">
    <property type="entry name" value="Split_barrel_FMN-bd"/>
</dbReference>
<protein>
    <submittedName>
        <fullName evidence="1">Predicted flavin-nucleotide-binding protein</fullName>
    </submittedName>
</protein>
<dbReference type="InterPro" id="IPR024747">
    <property type="entry name" value="Pyridox_Oxase-rel"/>
</dbReference>
<dbReference type="Gene3D" id="2.30.110.10">
    <property type="entry name" value="Electron Transport, Fmn-binding Protein, Chain A"/>
    <property type="match status" value="1"/>
</dbReference>
<organism evidence="1 2">
    <name type="scientific">Peptoniphilus lacrimalis</name>
    <dbReference type="NCBI Taxonomy" id="33031"/>
    <lineage>
        <taxon>Bacteria</taxon>
        <taxon>Bacillati</taxon>
        <taxon>Bacillota</taxon>
        <taxon>Tissierellia</taxon>
        <taxon>Tissierellales</taxon>
        <taxon>Peptoniphilaceae</taxon>
        <taxon>Peptoniphilus</taxon>
    </lineage>
</organism>
<reference evidence="1 2" key="1">
    <citation type="submission" date="2018-06" db="EMBL/GenBank/DDBJ databases">
        <authorList>
            <consortium name="Pathogen Informatics"/>
            <person name="Doyle S."/>
        </authorList>
    </citation>
    <scope>NUCLEOTIDE SEQUENCE [LARGE SCALE GENOMIC DNA]</scope>
    <source>
        <strain evidence="1 2">NCTC13149</strain>
    </source>
</reference>
<evidence type="ECO:0000313" key="2">
    <source>
        <dbReference type="Proteomes" id="UP000255517"/>
    </source>
</evidence>